<dbReference type="PANTHER" id="PTHR34309">
    <property type="entry name" value="SLR1406 PROTEIN"/>
    <property type="match status" value="1"/>
</dbReference>
<dbReference type="InterPro" id="IPR052517">
    <property type="entry name" value="GlcG_carb_metab_protein"/>
</dbReference>
<dbReference type="InterPro" id="IPR005624">
    <property type="entry name" value="PduO/GlcC-like"/>
</dbReference>
<dbReference type="InterPro" id="IPR038084">
    <property type="entry name" value="PduO/GlcC-like_sf"/>
</dbReference>
<dbReference type="PANTHER" id="PTHR34309:SF10">
    <property type="entry name" value="SLR1406 PROTEIN"/>
    <property type="match status" value="1"/>
</dbReference>
<keyword evidence="2" id="KW-1185">Reference proteome</keyword>
<gene>
    <name evidence="1" type="ORF">H4W79_003077</name>
</gene>
<dbReference type="EMBL" id="JADBDY010000001">
    <property type="protein sequence ID" value="MBE1458863.1"/>
    <property type="molecule type" value="Genomic_DNA"/>
</dbReference>
<dbReference type="Gene3D" id="3.30.450.150">
    <property type="entry name" value="Haem-degrading domain"/>
    <property type="match status" value="1"/>
</dbReference>
<dbReference type="SUPFAM" id="SSF143744">
    <property type="entry name" value="GlcG-like"/>
    <property type="match status" value="1"/>
</dbReference>
<sequence length="147" mass="14582">MAITLEQAQGLIDGAGRYAAANGLKPLTIAVLDPGGVLVALARQDGSGLLRPDLAVAKAWGVLGLGMNNRAIAARAESSPEFFASLTALAQGRVLSVPGGVFVRDGRGALLGACGATGDTSANDELALLAGIGSVGLRAETGAEETV</sequence>
<proteinExistence type="predicted"/>
<evidence type="ECO:0000313" key="2">
    <source>
        <dbReference type="Proteomes" id="UP000598217"/>
    </source>
</evidence>
<evidence type="ECO:0000313" key="1">
    <source>
        <dbReference type="EMBL" id="MBE1458863.1"/>
    </source>
</evidence>
<protein>
    <submittedName>
        <fullName evidence="1">Uncharacterized protein GlcG (DUF336 family)</fullName>
    </submittedName>
</protein>
<dbReference type="Pfam" id="PF03928">
    <property type="entry name" value="HbpS-like"/>
    <property type="match status" value="1"/>
</dbReference>
<name>A0ABR9HIP0_9ACTN</name>
<organism evidence="1 2">
    <name type="scientific">Nocardiopsis terrae</name>
    <dbReference type="NCBI Taxonomy" id="372655"/>
    <lineage>
        <taxon>Bacteria</taxon>
        <taxon>Bacillati</taxon>
        <taxon>Actinomycetota</taxon>
        <taxon>Actinomycetes</taxon>
        <taxon>Streptosporangiales</taxon>
        <taxon>Nocardiopsidaceae</taxon>
        <taxon>Nocardiopsis</taxon>
    </lineage>
</organism>
<accession>A0ABR9HIP0</accession>
<dbReference type="RefSeq" id="WP_191271786.1">
    <property type="nucleotide sequence ID" value="NZ_BMXJ01000005.1"/>
</dbReference>
<reference evidence="1 2" key="1">
    <citation type="submission" date="2020-10" db="EMBL/GenBank/DDBJ databases">
        <title>Sequencing the genomes of 1000 actinobacteria strains.</title>
        <authorList>
            <person name="Klenk H.-P."/>
        </authorList>
    </citation>
    <scope>NUCLEOTIDE SEQUENCE [LARGE SCALE GENOMIC DNA]</scope>
    <source>
        <strain evidence="1 2">DSM 45157</strain>
    </source>
</reference>
<dbReference type="Proteomes" id="UP000598217">
    <property type="component" value="Unassembled WGS sequence"/>
</dbReference>
<comment type="caution">
    <text evidence="1">The sequence shown here is derived from an EMBL/GenBank/DDBJ whole genome shotgun (WGS) entry which is preliminary data.</text>
</comment>